<feature type="region of interest" description="Disordered" evidence="2">
    <location>
        <begin position="687"/>
        <end position="859"/>
    </location>
</feature>
<proteinExistence type="inferred from homology"/>
<dbReference type="PANTHER" id="PTHR12048">
    <property type="entry name" value="CCAAT-BINDING FACTOR-RELATED"/>
    <property type="match status" value="1"/>
</dbReference>
<feature type="domain" description="CCAAT-binding factor" evidence="3">
    <location>
        <begin position="356"/>
        <end position="580"/>
    </location>
</feature>
<evidence type="ECO:0000256" key="1">
    <source>
        <dbReference type="ARBA" id="ARBA00007797"/>
    </source>
</evidence>
<feature type="compositionally biased region" description="Basic residues" evidence="2">
    <location>
        <begin position="923"/>
        <end position="941"/>
    </location>
</feature>
<feature type="region of interest" description="Disordered" evidence="2">
    <location>
        <begin position="871"/>
        <end position="941"/>
    </location>
</feature>
<sequence>MPSWFANKLSECSGPVLSTDDLLKLRGETSSAFERNYGIKHWEKGLPKELGSLNRITKEWLFMALKMKSGQDHICAMAYLVNSYPLHAIRFLDNLISLVSPSKKRDCCKSLDILSHLFGSLIPKQRVLIPLSARILNVLDKPCTSSSKEEILCLWHFEDELKRKYYQFIKASEKLLLSDCPDQFKRKTLGVLGGLVEKPENQTLILSIIVNKLGDRSKEFASAVIHKLRLIAGVSTSLMHSIVQEVRAFLFRPNLLERSKYYALSLLSCLELKRTSKHSNAGDVDVAGLASTMVKIYMSFFHSIANSKEIPERLTTILLSGLCRTAPFITEDAYTTIGDEINDLFRLVHTTGFTVSVQALSVLFQLSVHRVAIRDRYYQALYRKLLDPAVHQSSRNPTLLRLIYQSMVADNDMDRIAAFVHRILQLCITHTDPGFVIGSLILLSKVSASKPHLLVVSQMSGEQLPVDQMSTLAKFEQSDDSDEHFSDAQCTEDEGETTQNGEVNKDSVSSEKSTVSKKDTSSSSSWYHRSLRKDRASNNLFGSGYNPTAREPKFSKAAGCLLWPLTLLSKHIHPTISLFANSLLNNSPIKYTGDPFTDFAMMHFLDRFAYKKPKVKQLNQQKSESGGVQKIVPGKFLQRKKAPLSGPRSISVDSTAFRHMPVTSVPVHERFFHNYFKFMETRPGYQTKKTDKQLREEEDADESDADSVPDSEFDDYLSKHEKSLFPANDEWENDEEPDLSEEDFTDDDDDAEDDGETKEEYDFSEMDNLDASAISKINKAKKSVDSKGSSRKVSAVDDDDDDDGAEDDNEDFEEEEENDDEDGEDEDEDFGEDSSDDDEDDVDMDDIPDKPGQFNLNNLFASAEEVGHLYDLQETGKEKRQRFWEQKRLNSQSDNYGRKRGRQKGRFMNNNNNNKGKTNGQSKQKHQMKSKSSKVKRPRRA</sequence>
<dbReference type="PANTHER" id="PTHR12048:SF0">
    <property type="entry name" value="CCAAT_ENHANCER-BINDING PROTEIN ZETA"/>
    <property type="match status" value="1"/>
</dbReference>
<feature type="compositionally biased region" description="Acidic residues" evidence="2">
    <location>
        <begin position="729"/>
        <end position="768"/>
    </location>
</feature>
<dbReference type="GO" id="GO:0005634">
    <property type="term" value="C:nucleus"/>
    <property type="evidence" value="ECO:0007669"/>
    <property type="project" value="UniProtKB-ARBA"/>
</dbReference>
<reference evidence="5" key="2">
    <citation type="submission" date="2023-11" db="UniProtKB">
        <authorList>
            <consortium name="WormBaseParasite"/>
        </authorList>
    </citation>
    <scope>IDENTIFICATION</scope>
</reference>
<feature type="compositionally biased region" description="Acidic residues" evidence="2">
    <location>
        <begin position="796"/>
        <end position="846"/>
    </location>
</feature>
<feature type="region of interest" description="Disordered" evidence="2">
    <location>
        <begin position="483"/>
        <end position="528"/>
    </location>
</feature>
<dbReference type="InterPro" id="IPR040155">
    <property type="entry name" value="CEBPZ/Mak21-like"/>
</dbReference>
<dbReference type="Pfam" id="PF03914">
    <property type="entry name" value="CBF"/>
    <property type="match status" value="1"/>
</dbReference>
<evidence type="ECO:0000313" key="5">
    <source>
        <dbReference type="WBParaSite" id="TREG1_93220.1"/>
    </source>
</evidence>
<dbReference type="SUPFAM" id="SSF48371">
    <property type="entry name" value="ARM repeat"/>
    <property type="match status" value="1"/>
</dbReference>
<accession>A0AA85KKR8</accession>
<dbReference type="WBParaSite" id="TREG1_93220.1">
    <property type="protein sequence ID" value="TREG1_93220.1"/>
    <property type="gene ID" value="TREG1_93220"/>
</dbReference>
<dbReference type="AlphaFoldDB" id="A0AA85KKR8"/>
<dbReference type="Proteomes" id="UP000050795">
    <property type="component" value="Unassembled WGS sequence"/>
</dbReference>
<keyword evidence="4" id="KW-1185">Reference proteome</keyword>
<evidence type="ECO:0000259" key="3">
    <source>
        <dbReference type="Pfam" id="PF03914"/>
    </source>
</evidence>
<evidence type="ECO:0000256" key="2">
    <source>
        <dbReference type="SAM" id="MobiDB-lite"/>
    </source>
</evidence>
<name>A0AA85KKR8_TRIRE</name>
<organism evidence="4 5">
    <name type="scientific">Trichobilharzia regenti</name>
    <name type="common">Nasal bird schistosome</name>
    <dbReference type="NCBI Taxonomy" id="157069"/>
    <lineage>
        <taxon>Eukaryota</taxon>
        <taxon>Metazoa</taxon>
        <taxon>Spiralia</taxon>
        <taxon>Lophotrochozoa</taxon>
        <taxon>Platyhelminthes</taxon>
        <taxon>Trematoda</taxon>
        <taxon>Digenea</taxon>
        <taxon>Strigeidida</taxon>
        <taxon>Schistosomatoidea</taxon>
        <taxon>Schistosomatidae</taxon>
        <taxon>Trichobilharzia</taxon>
    </lineage>
</organism>
<reference evidence="4" key="1">
    <citation type="submission" date="2022-06" db="EMBL/GenBank/DDBJ databases">
        <authorList>
            <person name="Berger JAMES D."/>
            <person name="Berger JAMES D."/>
        </authorList>
    </citation>
    <scope>NUCLEOTIDE SEQUENCE [LARGE SCALE GENOMIC DNA]</scope>
</reference>
<evidence type="ECO:0000313" key="4">
    <source>
        <dbReference type="Proteomes" id="UP000050795"/>
    </source>
</evidence>
<protein>
    <recommendedName>
        <fullName evidence="3">CCAAT-binding factor domain-containing protein</fullName>
    </recommendedName>
</protein>
<feature type="compositionally biased region" description="Acidic residues" evidence="2">
    <location>
        <begin position="696"/>
        <end position="715"/>
    </location>
</feature>
<dbReference type="InterPro" id="IPR005612">
    <property type="entry name" value="CCAAT-binding_factor"/>
</dbReference>
<dbReference type="InterPro" id="IPR016024">
    <property type="entry name" value="ARM-type_fold"/>
</dbReference>
<feature type="compositionally biased region" description="Basic and acidic residues" evidence="2">
    <location>
        <begin position="503"/>
        <end position="520"/>
    </location>
</feature>
<comment type="similarity">
    <text evidence="1">Belongs to the CBF/MAK21 family.</text>
</comment>
<feature type="compositionally biased region" description="Basic and acidic residues" evidence="2">
    <location>
        <begin position="874"/>
        <end position="888"/>
    </location>
</feature>